<protein>
    <recommendedName>
        <fullName evidence="4">Aldehyde dehydrogenase domain-containing protein</fullName>
    </recommendedName>
</protein>
<dbReference type="InterPro" id="IPR016161">
    <property type="entry name" value="Ald_DH/histidinol_DH"/>
</dbReference>
<dbReference type="Gene3D" id="3.40.309.10">
    <property type="entry name" value="Aldehyde Dehydrogenase, Chain A, domain 2"/>
    <property type="match status" value="1"/>
</dbReference>
<feature type="domain" description="Aldehyde dehydrogenase" evidence="4">
    <location>
        <begin position="5"/>
        <end position="450"/>
    </location>
</feature>
<reference evidence="5 6" key="1">
    <citation type="submission" date="2016-11" db="EMBL/GenBank/DDBJ databases">
        <title>The macronuclear genome of Stentor coeruleus: a giant cell with tiny introns.</title>
        <authorList>
            <person name="Slabodnick M."/>
            <person name="Ruby J.G."/>
            <person name="Reiff S.B."/>
            <person name="Swart E.C."/>
            <person name="Gosai S."/>
            <person name="Prabakaran S."/>
            <person name="Witkowska E."/>
            <person name="Larue G.E."/>
            <person name="Fisher S."/>
            <person name="Freeman R.M."/>
            <person name="Gunawardena J."/>
            <person name="Chu W."/>
            <person name="Stover N.A."/>
            <person name="Gregory B.D."/>
            <person name="Nowacki M."/>
            <person name="Derisi J."/>
            <person name="Roy S.W."/>
            <person name="Marshall W.F."/>
            <person name="Sood P."/>
        </authorList>
    </citation>
    <scope>NUCLEOTIDE SEQUENCE [LARGE SCALE GENOMIC DNA]</scope>
    <source>
        <strain evidence="5">WM001</strain>
    </source>
</reference>
<dbReference type="Proteomes" id="UP000187209">
    <property type="component" value="Unassembled WGS sequence"/>
</dbReference>
<dbReference type="GO" id="GO:0004777">
    <property type="term" value="F:succinate-semialdehyde dehydrogenase (NAD+) activity"/>
    <property type="evidence" value="ECO:0007669"/>
    <property type="project" value="TreeGrafter"/>
</dbReference>
<gene>
    <name evidence="5" type="ORF">SteCoe_110</name>
</gene>
<sequence length="453" mass="49746">MARKYLSFNPFTQTLMKEYKFSTSGEISDAISRAHTGFKNFSKYSFQKRADRLINLSNVLNLNKQELATMMASEMGKPINFCLGEIAKSVECCNYYAMNAENLLKSHNYPVGSDCYVRYDPMGVIFLIMPFNFPVWMPLKTSIPHLMAGNTILLKHCESTPQTAEILERCTKEAGFVDEFINIRPDIPDIEKIITDPKICGVSITGSVRAGKAVGVIAAGSMKKVVLELGGNDPFIVLQDADLTKAAKMLVAGRLHNSGQVCISPKRTIVVADVYENFVSLVQAEAANYVIGNPLDEKTLLGPMARADLCEQAYKQVKDSVELGAKVVLGGKPTDSFNFPATVLVNITENMPVFKEEVFGPVISIIKAKNEQDAIRIANNTEYGLGASIFSKNVNRVKNEIVPNIQSGMVFVNENPKSIVQVPFGGHKSSGIGRELGENGIREFCNAKTVYIA</sequence>
<name>A0A1R2D575_9CILI</name>
<dbReference type="Gene3D" id="3.40.605.10">
    <property type="entry name" value="Aldehyde Dehydrogenase, Chain A, domain 1"/>
    <property type="match status" value="1"/>
</dbReference>
<organism evidence="5 6">
    <name type="scientific">Stentor coeruleus</name>
    <dbReference type="NCBI Taxonomy" id="5963"/>
    <lineage>
        <taxon>Eukaryota</taxon>
        <taxon>Sar</taxon>
        <taxon>Alveolata</taxon>
        <taxon>Ciliophora</taxon>
        <taxon>Postciliodesmatophora</taxon>
        <taxon>Heterotrichea</taxon>
        <taxon>Heterotrichida</taxon>
        <taxon>Stentoridae</taxon>
        <taxon>Stentor</taxon>
    </lineage>
</organism>
<proteinExistence type="inferred from homology"/>
<dbReference type="FunFam" id="3.40.309.10:FF:000009">
    <property type="entry name" value="Aldehyde dehydrogenase A"/>
    <property type="match status" value="1"/>
</dbReference>
<dbReference type="PANTHER" id="PTHR43217">
    <property type="entry name" value="SUCCINATE SEMIALDEHYDE DEHYDROGENASE [NAD(P)+] SAD"/>
    <property type="match status" value="1"/>
</dbReference>
<dbReference type="InterPro" id="IPR015590">
    <property type="entry name" value="Aldehyde_DH_dom"/>
</dbReference>
<dbReference type="EMBL" id="MPUH01000001">
    <property type="protein sequence ID" value="OMJ96361.1"/>
    <property type="molecule type" value="Genomic_DNA"/>
</dbReference>
<evidence type="ECO:0000256" key="3">
    <source>
        <dbReference type="RuleBase" id="RU003345"/>
    </source>
</evidence>
<comment type="caution">
    <text evidence="5">The sequence shown here is derived from an EMBL/GenBank/DDBJ whole genome shotgun (WGS) entry which is preliminary data.</text>
</comment>
<dbReference type="PANTHER" id="PTHR43217:SF1">
    <property type="entry name" value="SUCCINATE SEMIALDEHYDE DEHYDROGENASE [NAD(P)+] SAD"/>
    <property type="match status" value="1"/>
</dbReference>
<dbReference type="PROSITE" id="PS00687">
    <property type="entry name" value="ALDEHYDE_DEHYDR_GLU"/>
    <property type="match status" value="1"/>
</dbReference>
<dbReference type="AlphaFoldDB" id="A0A1R2D575"/>
<evidence type="ECO:0000259" key="4">
    <source>
        <dbReference type="Pfam" id="PF00171"/>
    </source>
</evidence>
<evidence type="ECO:0000256" key="2">
    <source>
        <dbReference type="PROSITE-ProRule" id="PRU10007"/>
    </source>
</evidence>
<dbReference type="InterPro" id="IPR047110">
    <property type="entry name" value="GABD/Sad-like"/>
</dbReference>
<dbReference type="InterPro" id="IPR016163">
    <property type="entry name" value="Ald_DH_C"/>
</dbReference>
<dbReference type="SUPFAM" id="SSF53720">
    <property type="entry name" value="ALDH-like"/>
    <property type="match status" value="1"/>
</dbReference>
<dbReference type="Pfam" id="PF00171">
    <property type="entry name" value="Aldedh"/>
    <property type="match status" value="1"/>
</dbReference>
<evidence type="ECO:0000313" key="5">
    <source>
        <dbReference type="EMBL" id="OMJ96361.1"/>
    </source>
</evidence>
<dbReference type="InterPro" id="IPR016162">
    <property type="entry name" value="Ald_DH_N"/>
</dbReference>
<evidence type="ECO:0000313" key="6">
    <source>
        <dbReference type="Proteomes" id="UP000187209"/>
    </source>
</evidence>
<dbReference type="OrthoDB" id="310895at2759"/>
<feature type="active site" evidence="2">
    <location>
        <position position="228"/>
    </location>
</feature>
<keyword evidence="1 3" id="KW-0560">Oxidoreductase</keyword>
<comment type="similarity">
    <text evidence="3">Belongs to the aldehyde dehydrogenase family.</text>
</comment>
<accession>A0A1R2D575</accession>
<evidence type="ECO:0000256" key="1">
    <source>
        <dbReference type="ARBA" id="ARBA00023002"/>
    </source>
</evidence>
<dbReference type="InterPro" id="IPR029510">
    <property type="entry name" value="Ald_DH_CS_GLU"/>
</dbReference>
<keyword evidence="6" id="KW-1185">Reference proteome</keyword>